<comment type="subcellular location">
    <subcellularLocation>
        <location evidence="1">Cell outer membrane</location>
        <topology evidence="1">Lipid-anchor</topology>
    </subcellularLocation>
</comment>
<feature type="signal peptide" evidence="7">
    <location>
        <begin position="1"/>
        <end position="21"/>
    </location>
</feature>
<keyword evidence="4" id="KW-0564">Palmitate</keyword>
<reference evidence="8" key="1">
    <citation type="submission" date="2020-12" db="EMBL/GenBank/DDBJ databases">
        <title>Marinomonas arctica sp. nov., a psychrotolerant bacterium isolated from the Arctic.</title>
        <authorList>
            <person name="Zhang Y."/>
        </authorList>
    </citation>
    <scope>NUCLEOTIDE SEQUENCE</scope>
    <source>
        <strain evidence="8">C1424</strain>
    </source>
</reference>
<keyword evidence="6 8" id="KW-0449">Lipoprotein</keyword>
<keyword evidence="9" id="KW-1185">Reference proteome</keyword>
<evidence type="ECO:0000256" key="2">
    <source>
        <dbReference type="ARBA" id="ARBA00022729"/>
    </source>
</evidence>
<keyword evidence="3" id="KW-0472">Membrane</keyword>
<dbReference type="AlphaFoldDB" id="A0A934N6R2"/>
<dbReference type="GO" id="GO:0009279">
    <property type="term" value="C:cell outer membrane"/>
    <property type="evidence" value="ECO:0007669"/>
    <property type="project" value="UniProtKB-SubCell"/>
</dbReference>
<dbReference type="NCBIfam" id="NF047847">
    <property type="entry name" value="SS_mature_LptM"/>
    <property type="match status" value="1"/>
</dbReference>
<dbReference type="EMBL" id="JAEMNX010000012">
    <property type="protein sequence ID" value="MBJ7538301.1"/>
    <property type="molecule type" value="Genomic_DNA"/>
</dbReference>
<dbReference type="InterPro" id="IPR032831">
    <property type="entry name" value="LptM_cons"/>
</dbReference>
<organism evidence="8 9">
    <name type="scientific">Marinomonas transparens</name>
    <dbReference type="NCBI Taxonomy" id="2795388"/>
    <lineage>
        <taxon>Bacteria</taxon>
        <taxon>Pseudomonadati</taxon>
        <taxon>Pseudomonadota</taxon>
        <taxon>Gammaproteobacteria</taxon>
        <taxon>Oceanospirillales</taxon>
        <taxon>Oceanospirillaceae</taxon>
        <taxon>Marinomonas</taxon>
    </lineage>
</organism>
<evidence type="ECO:0000256" key="6">
    <source>
        <dbReference type="ARBA" id="ARBA00023288"/>
    </source>
</evidence>
<comment type="caution">
    <text evidence="8">The sequence shown here is derived from an EMBL/GenBank/DDBJ whole genome shotgun (WGS) entry which is preliminary data.</text>
</comment>
<evidence type="ECO:0000256" key="1">
    <source>
        <dbReference type="ARBA" id="ARBA00004459"/>
    </source>
</evidence>
<evidence type="ECO:0000256" key="4">
    <source>
        <dbReference type="ARBA" id="ARBA00023139"/>
    </source>
</evidence>
<accession>A0A934N6R2</accession>
<feature type="chain" id="PRO_5036736093" evidence="7">
    <location>
        <begin position="22"/>
        <end position="39"/>
    </location>
</feature>
<gene>
    <name evidence="8" type="ORF">I8J31_11520</name>
</gene>
<evidence type="ECO:0000256" key="3">
    <source>
        <dbReference type="ARBA" id="ARBA00023136"/>
    </source>
</evidence>
<evidence type="ECO:0000313" key="9">
    <source>
        <dbReference type="Proteomes" id="UP000628710"/>
    </source>
</evidence>
<keyword evidence="5" id="KW-0998">Cell outer membrane</keyword>
<evidence type="ECO:0000256" key="7">
    <source>
        <dbReference type="SAM" id="SignalP"/>
    </source>
</evidence>
<sequence length="39" mass="4208">MFKWLSVCLLAVFLMACGNKGALYLPDDTAGSQQEPSSD</sequence>
<protein>
    <submittedName>
        <fullName evidence="8">Lipoprotein</fullName>
    </submittedName>
</protein>
<evidence type="ECO:0000256" key="5">
    <source>
        <dbReference type="ARBA" id="ARBA00023237"/>
    </source>
</evidence>
<dbReference type="Proteomes" id="UP000628710">
    <property type="component" value="Unassembled WGS sequence"/>
</dbReference>
<name>A0A934N6R2_9GAMM</name>
<proteinExistence type="predicted"/>
<keyword evidence="2 7" id="KW-0732">Signal</keyword>
<dbReference type="RefSeq" id="WP_199468711.1">
    <property type="nucleotide sequence ID" value="NZ_JAEMNX010000012.1"/>
</dbReference>
<dbReference type="Pfam" id="PF13627">
    <property type="entry name" value="LptM_cons"/>
    <property type="match status" value="1"/>
</dbReference>
<evidence type="ECO:0000313" key="8">
    <source>
        <dbReference type="EMBL" id="MBJ7538301.1"/>
    </source>
</evidence>
<dbReference type="PROSITE" id="PS51257">
    <property type="entry name" value="PROKAR_LIPOPROTEIN"/>
    <property type="match status" value="1"/>
</dbReference>